<dbReference type="HOGENOM" id="CLU_3230324_0_0_11"/>
<dbReference type="KEGG" id="btp:D805_1062"/>
<dbReference type="Proteomes" id="UP000011835">
    <property type="component" value="Chromosome"/>
</dbReference>
<gene>
    <name evidence="1" type="ORF">D805_1062</name>
</gene>
<evidence type="ECO:0000313" key="2">
    <source>
        <dbReference type="Proteomes" id="UP000011835"/>
    </source>
</evidence>
<name>M4RGL8_9BIFI</name>
<accession>M4RGL8</accession>
<evidence type="ECO:0000313" key="1">
    <source>
        <dbReference type="EMBL" id="AGH41329.1"/>
    </source>
</evidence>
<organism evidence="1 2">
    <name type="scientific">Bifidobacterium thermophilum RBL67</name>
    <dbReference type="NCBI Taxonomy" id="1254439"/>
    <lineage>
        <taxon>Bacteria</taxon>
        <taxon>Bacillati</taxon>
        <taxon>Actinomycetota</taxon>
        <taxon>Actinomycetes</taxon>
        <taxon>Bifidobacteriales</taxon>
        <taxon>Bifidobacteriaceae</taxon>
        <taxon>Bifidobacterium</taxon>
    </lineage>
</organism>
<reference evidence="1 2" key="1">
    <citation type="journal article" date="2013" name="Genome Announc.">
        <title>Complete Genome Sequence of the Probiotic Bifidobacterium thermophilum Strain RBL67.</title>
        <authorList>
            <person name="Jans C."/>
            <person name="Lacroix C."/>
            <person name="Follador R."/>
            <person name="Stevens M.J."/>
        </authorList>
    </citation>
    <scope>NUCLEOTIDE SEQUENCE [LARGE SCALE GENOMIC DNA]</scope>
    <source>
        <strain evidence="1 2">RBL67</strain>
    </source>
</reference>
<proteinExistence type="predicted"/>
<sequence length="43" mass="5084">MFEATSNYYNDIHVICKIECLPRRVAFCRRRSHQQGKLNISKG</sequence>
<keyword evidence="2" id="KW-1185">Reference proteome</keyword>
<dbReference type="PATRIC" id="fig|1254439.12.peg.1055"/>
<protein>
    <submittedName>
        <fullName evidence="1">Uncharacterized protein</fullName>
    </submittedName>
</protein>
<dbReference type="EMBL" id="CP004346">
    <property type="protein sequence ID" value="AGH41329.1"/>
    <property type="molecule type" value="Genomic_DNA"/>
</dbReference>
<dbReference type="AlphaFoldDB" id="M4RGL8"/>